<dbReference type="EMBL" id="LUKE01000003">
    <property type="protein sequence ID" value="KYG64105.1"/>
    <property type="molecule type" value="Genomic_DNA"/>
</dbReference>
<gene>
    <name evidence="1" type="ORF">AZI86_14995</name>
</gene>
<reference evidence="1 2" key="1">
    <citation type="submission" date="2016-03" db="EMBL/GenBank/DDBJ databases">
        <authorList>
            <person name="Ploux O."/>
        </authorList>
    </citation>
    <scope>NUCLEOTIDE SEQUENCE [LARGE SCALE GENOMIC DNA]</scope>
    <source>
        <strain evidence="1 2">R0</strain>
    </source>
</reference>
<dbReference type="OrthoDB" id="1551055at2"/>
<proteinExistence type="predicted"/>
<evidence type="ECO:0000313" key="2">
    <source>
        <dbReference type="Proteomes" id="UP000075320"/>
    </source>
</evidence>
<dbReference type="Proteomes" id="UP000075320">
    <property type="component" value="Unassembled WGS sequence"/>
</dbReference>
<comment type="caution">
    <text evidence="1">The sequence shown here is derived from an EMBL/GenBank/DDBJ whole genome shotgun (WGS) entry which is preliminary data.</text>
</comment>
<dbReference type="RefSeq" id="WP_061836071.1">
    <property type="nucleotide sequence ID" value="NZ_LUKE01000003.1"/>
</dbReference>
<protein>
    <submittedName>
        <fullName evidence="1">Uncharacterized protein</fullName>
    </submittedName>
</protein>
<accession>A0A150WKJ5</accession>
<name>A0A150WKJ5_BDEBC</name>
<sequence>MDIVLNKNSEISKSELNRRQKVEIIPGLEAYIATPEDVIIKKLEFYREGGSEKHLLDVREILSFTEVDLSYLEKWAGQLNLKSEWAKAQE</sequence>
<keyword evidence="2" id="KW-1185">Reference proteome</keyword>
<evidence type="ECO:0000313" key="1">
    <source>
        <dbReference type="EMBL" id="KYG64105.1"/>
    </source>
</evidence>
<organism evidence="1 2">
    <name type="scientific">Bdellovibrio bacteriovorus</name>
    <dbReference type="NCBI Taxonomy" id="959"/>
    <lineage>
        <taxon>Bacteria</taxon>
        <taxon>Pseudomonadati</taxon>
        <taxon>Bdellovibrionota</taxon>
        <taxon>Bdellovibrionia</taxon>
        <taxon>Bdellovibrionales</taxon>
        <taxon>Pseudobdellovibrionaceae</taxon>
        <taxon>Bdellovibrio</taxon>
    </lineage>
</organism>
<dbReference type="AlphaFoldDB" id="A0A150WKJ5"/>